<name>A0A7V5U1C8_9PROT</name>
<organism evidence="3">
    <name type="scientific">Hellea balneolensis</name>
    <dbReference type="NCBI Taxonomy" id="287478"/>
    <lineage>
        <taxon>Bacteria</taxon>
        <taxon>Pseudomonadati</taxon>
        <taxon>Pseudomonadota</taxon>
        <taxon>Alphaproteobacteria</taxon>
        <taxon>Maricaulales</taxon>
        <taxon>Robiginitomaculaceae</taxon>
        <taxon>Hellea</taxon>
    </lineage>
</organism>
<dbReference type="EMBL" id="DROP01000250">
    <property type="protein sequence ID" value="HHI89041.1"/>
    <property type="molecule type" value="Genomic_DNA"/>
</dbReference>
<dbReference type="Gene3D" id="3.40.30.10">
    <property type="entry name" value="Glutaredoxin"/>
    <property type="match status" value="1"/>
</dbReference>
<evidence type="ECO:0000259" key="2">
    <source>
        <dbReference type="PROSITE" id="PS50405"/>
    </source>
</evidence>
<reference evidence="3" key="1">
    <citation type="journal article" date="2020" name="mSystems">
        <title>Genome- and Community-Level Interaction Insights into Carbon Utilization and Element Cycling Functions of Hydrothermarchaeota in Hydrothermal Sediment.</title>
        <authorList>
            <person name="Zhou Z."/>
            <person name="Liu Y."/>
            <person name="Xu W."/>
            <person name="Pan J."/>
            <person name="Luo Z.H."/>
            <person name="Li M."/>
        </authorList>
    </citation>
    <scope>NUCLEOTIDE SEQUENCE [LARGE SCALE GENOMIC DNA]</scope>
    <source>
        <strain evidence="3">HyVt-538</strain>
    </source>
</reference>
<dbReference type="Gene3D" id="1.20.1050.10">
    <property type="match status" value="1"/>
</dbReference>
<dbReference type="InterPro" id="IPR036282">
    <property type="entry name" value="Glutathione-S-Trfase_C_sf"/>
</dbReference>
<feature type="domain" description="GST C-terminal" evidence="2">
    <location>
        <begin position="86"/>
        <end position="217"/>
    </location>
</feature>
<dbReference type="InterPro" id="IPR010987">
    <property type="entry name" value="Glutathione-S-Trfase_C-like"/>
</dbReference>
<evidence type="ECO:0000313" key="3">
    <source>
        <dbReference type="EMBL" id="HHI89041.1"/>
    </source>
</evidence>
<dbReference type="Proteomes" id="UP000885806">
    <property type="component" value="Unassembled WGS sequence"/>
</dbReference>
<comment type="caution">
    <text evidence="3">The sequence shown here is derived from an EMBL/GenBank/DDBJ whole genome shotgun (WGS) entry which is preliminary data.</text>
</comment>
<feature type="domain" description="GST N-terminal" evidence="1">
    <location>
        <begin position="1"/>
        <end position="81"/>
    </location>
</feature>
<dbReference type="InterPro" id="IPR004045">
    <property type="entry name" value="Glutathione_S-Trfase_N"/>
</dbReference>
<dbReference type="PROSITE" id="PS50405">
    <property type="entry name" value="GST_CTER"/>
    <property type="match status" value="1"/>
</dbReference>
<dbReference type="SFLD" id="SFLDG00358">
    <property type="entry name" value="Main_(cytGST)"/>
    <property type="match status" value="1"/>
</dbReference>
<dbReference type="InterPro" id="IPR036249">
    <property type="entry name" value="Thioredoxin-like_sf"/>
</dbReference>
<dbReference type="GO" id="GO:0004364">
    <property type="term" value="F:glutathione transferase activity"/>
    <property type="evidence" value="ECO:0007669"/>
    <property type="project" value="TreeGrafter"/>
</dbReference>
<dbReference type="SFLD" id="SFLDS00019">
    <property type="entry name" value="Glutathione_Transferase_(cytos"/>
    <property type="match status" value="1"/>
</dbReference>
<dbReference type="SUPFAM" id="SSF52833">
    <property type="entry name" value="Thioredoxin-like"/>
    <property type="match status" value="1"/>
</dbReference>
<accession>A0A7V5U1C8</accession>
<sequence length="217" mass="24438">MLKLYGHFLSSPTNKVRFCLARLGLPHDYIHVDLAKGEQMGDDYLEINPHGRVPAIDDDGFRLSQSDAICTYLCAISGPSSFYPAEAQAQAIINQWRDFASLHVLPALGRIFYNRVVAPMIGERPNEDFTKSGEDMLARDLPYIEAQLAKTRYIAGNNLTLADTTMIAALEPAEMCQFDLSPYTEIQAWRERIMGKEFYRKVHTHFGAEMAAMNKDG</sequence>
<dbReference type="GO" id="GO:0006749">
    <property type="term" value="P:glutathione metabolic process"/>
    <property type="evidence" value="ECO:0007669"/>
    <property type="project" value="TreeGrafter"/>
</dbReference>
<dbReference type="AlphaFoldDB" id="A0A7V5U1C8"/>
<dbReference type="PANTHER" id="PTHR43969">
    <property type="entry name" value="GLUTATHIONE S TRANSFERASE D10, ISOFORM A-RELATED"/>
    <property type="match status" value="1"/>
</dbReference>
<dbReference type="InterPro" id="IPR004046">
    <property type="entry name" value="GST_C"/>
</dbReference>
<dbReference type="PANTHER" id="PTHR43969:SF7">
    <property type="entry name" value="GST-CONTAINING FLYWCH ZINC-FINGER PROTEIN"/>
    <property type="match status" value="1"/>
</dbReference>
<evidence type="ECO:0000259" key="1">
    <source>
        <dbReference type="PROSITE" id="PS50404"/>
    </source>
</evidence>
<protein>
    <submittedName>
        <fullName evidence="3">Glutathione S-transferase family protein</fullName>
    </submittedName>
</protein>
<dbReference type="SUPFAM" id="SSF47616">
    <property type="entry name" value="GST C-terminal domain-like"/>
    <property type="match status" value="1"/>
</dbReference>
<proteinExistence type="predicted"/>
<gene>
    <name evidence="3" type="ORF">ENK01_03725</name>
</gene>
<dbReference type="Pfam" id="PF00043">
    <property type="entry name" value="GST_C"/>
    <property type="match status" value="1"/>
</dbReference>
<dbReference type="InterPro" id="IPR040079">
    <property type="entry name" value="Glutathione_S-Trfase"/>
</dbReference>
<dbReference type="PROSITE" id="PS50404">
    <property type="entry name" value="GST_NTER"/>
    <property type="match status" value="1"/>
</dbReference>
<dbReference type="Pfam" id="PF13409">
    <property type="entry name" value="GST_N_2"/>
    <property type="match status" value="1"/>
</dbReference>